<feature type="domain" description="Helicase C-terminal" evidence="2">
    <location>
        <begin position="843"/>
        <end position="1016"/>
    </location>
</feature>
<protein>
    <submittedName>
        <fullName evidence="3">Helicase</fullName>
    </submittedName>
</protein>
<dbReference type="InterPro" id="IPR001650">
    <property type="entry name" value="Helicase_C-like"/>
</dbReference>
<dbReference type="Gene3D" id="3.40.50.300">
    <property type="entry name" value="P-loop containing nucleotide triphosphate hydrolases"/>
    <property type="match status" value="1"/>
</dbReference>
<keyword evidence="3" id="KW-0347">Helicase</keyword>
<dbReference type="InterPro" id="IPR027417">
    <property type="entry name" value="P-loop_NTPase"/>
</dbReference>
<proteinExistence type="predicted"/>
<dbReference type="Pfam" id="PF00271">
    <property type="entry name" value="Helicase_C"/>
    <property type="match status" value="1"/>
</dbReference>
<reference evidence="3 4" key="1">
    <citation type="submission" date="2019-04" db="EMBL/GenBank/DDBJ databases">
        <title>Geobacter ruber sp. nov., ferric-reducing bacteria isolated from paddy soil.</title>
        <authorList>
            <person name="Xu Z."/>
            <person name="Masuda Y."/>
            <person name="Itoh H."/>
            <person name="Senoo K."/>
        </authorList>
    </citation>
    <scope>NUCLEOTIDE SEQUENCE [LARGE SCALE GENOMIC DNA]</scope>
    <source>
        <strain evidence="3 4">Red88</strain>
    </source>
</reference>
<evidence type="ECO:0000259" key="2">
    <source>
        <dbReference type="PROSITE" id="PS51194"/>
    </source>
</evidence>
<dbReference type="GO" id="GO:0004386">
    <property type="term" value="F:helicase activity"/>
    <property type="evidence" value="ECO:0007669"/>
    <property type="project" value="UniProtKB-KW"/>
</dbReference>
<dbReference type="OrthoDB" id="713315at2"/>
<evidence type="ECO:0000256" key="1">
    <source>
        <dbReference type="SAM" id="MobiDB-lite"/>
    </source>
</evidence>
<evidence type="ECO:0000313" key="3">
    <source>
        <dbReference type="EMBL" id="KAA0895460.1"/>
    </source>
</evidence>
<accession>A0A5A9XRK1</accession>
<dbReference type="Proteomes" id="UP000324298">
    <property type="component" value="Unassembled WGS sequence"/>
</dbReference>
<gene>
    <name evidence="3" type="ORF">ET418_02770</name>
</gene>
<dbReference type="PROSITE" id="PS51194">
    <property type="entry name" value="HELICASE_CTER"/>
    <property type="match status" value="1"/>
</dbReference>
<evidence type="ECO:0000313" key="4">
    <source>
        <dbReference type="Proteomes" id="UP000324298"/>
    </source>
</evidence>
<keyword evidence="4" id="KW-1185">Reference proteome</keyword>
<organism evidence="3 4">
    <name type="scientific">Oryzomonas rubra</name>
    <dbReference type="NCBI Taxonomy" id="2509454"/>
    <lineage>
        <taxon>Bacteria</taxon>
        <taxon>Pseudomonadati</taxon>
        <taxon>Thermodesulfobacteriota</taxon>
        <taxon>Desulfuromonadia</taxon>
        <taxon>Geobacterales</taxon>
        <taxon>Geobacteraceae</taxon>
        <taxon>Oryzomonas</taxon>
    </lineage>
</organism>
<dbReference type="SUPFAM" id="SSF52540">
    <property type="entry name" value="P-loop containing nucleoside triphosphate hydrolases"/>
    <property type="match status" value="1"/>
</dbReference>
<dbReference type="AlphaFoldDB" id="A0A5A9XRK1"/>
<feature type="compositionally biased region" description="Acidic residues" evidence="1">
    <location>
        <begin position="122"/>
        <end position="133"/>
    </location>
</feature>
<sequence>MPSTSEQIRSEIIHALCLDLVGPDNDHAFAAELLPEPPSRWYLTGFLVPKNAPEEQRCDPTSVEEIDAAGEAGELDDAGTPEKSSARKSFLPSSMGLTVLVAPGVGTLEAKVSWGDYTFEGAADEEPSEEETEAIPTEVAESAPPNTPNTTTAKRLKGYRRIPREESVQLAMPQAGQPPLKFDVPNSGGLKILVTSRDVAAQGAGAHHLPIGTRSASAFLVNERIPKEKHGYRAFAFQTILTLISPEPFVPRSDPRGGQSGTAGDEWDEQVADLQYRDVVEYAVGHGVSATLLTNEHGSCRTVRTIWIPDASVERVAPSSIPDVELGMETLGALVDGADAAAKLMPLVTQYQSWITANQGKTAGFSSPQSTTAAALFSNAKIAAQRIEAGITLLDDPDIIKAFRIANRAMAAAARHRDAAREKKDPAALKPPAWRPFQLAFILMTLKGISDPLHHDREVVDLLFFPTGGGKTEAYLGLAAFTMVLRRLRHPGIRSAGMSVLMRYTLRLLTLDQLGRAAALMCALELEREKDLQHLGEWPFEIGLWVGSAATPNRMGSRGDNGAGYDKTAYTKTRRFLTNSSKSPAPIPIEECPWCGTKFEGTSFRLVPDETRPLNLRVHCVNHLCDFSGQRTLPIVGVDEPIYRRLPAFIIATVDKFAALPWTGQAGTLFGLVDRYDKNGFYGPCEPPDTGSSLGGHLPPPDLIIQDELHLISGPLGTIAGVYETAIDALASRQIDDKTIRPKIIASTATVRRAQPQIRALFERSHVSVFPPPGPDRRDSFFAFTESATVTPARMYIGVAAQGRSLKVVLLRVALAVLSAAQTAYEREGGHGKRINPADPYMTLLGYFNSLRELGGSRRIIEDEVRTRVAQYSRRKRRDPVDDLFVNRDIHYDVLELTSRVSTNDIASTKRRLSVPFWQKDRVDVALATNMISVGLDILRLGLMVVLGQPKTSAEYIQTTSRVGRNPELPGLVITLLNVHKPRDRSHYERFGTYHATFYRSVEATSVTPFSPRALDRALAAALVALCRQGAPVMVPPLGAGQILTQRSTLEKWAERFAERAANHDARLGAVESQRLKDQVLHRCRDLLDAWFTIADVYQQTGTKLQYQLEAGAARRLLYDPLNPDLPTLRPEQRKFRANRSMRDVEPSVDITVRNLNDWRNKP</sequence>
<dbReference type="CDD" id="cd18785">
    <property type="entry name" value="SF2_C"/>
    <property type="match status" value="1"/>
</dbReference>
<dbReference type="NCBIfam" id="NF038325">
    <property type="entry name" value="DISARM_DrmAS"/>
    <property type="match status" value="1"/>
</dbReference>
<keyword evidence="3" id="KW-0067">ATP-binding</keyword>
<keyword evidence="3" id="KW-0378">Hydrolase</keyword>
<dbReference type="EMBL" id="SRSD01000001">
    <property type="protein sequence ID" value="KAA0895460.1"/>
    <property type="molecule type" value="Genomic_DNA"/>
</dbReference>
<keyword evidence="3" id="KW-0547">Nucleotide-binding</keyword>
<name>A0A5A9XRK1_9BACT</name>
<comment type="caution">
    <text evidence="3">The sequence shown here is derived from an EMBL/GenBank/DDBJ whole genome shotgun (WGS) entry which is preliminary data.</text>
</comment>
<dbReference type="RefSeq" id="WP_149306039.1">
    <property type="nucleotide sequence ID" value="NZ_SRSD01000001.1"/>
</dbReference>
<feature type="region of interest" description="Disordered" evidence="1">
    <location>
        <begin position="121"/>
        <end position="153"/>
    </location>
</feature>